<evidence type="ECO:0000313" key="5">
    <source>
        <dbReference type="Proteomes" id="UP000196084"/>
    </source>
</evidence>
<evidence type="ECO:0000256" key="2">
    <source>
        <dbReference type="SAM" id="Phobius"/>
    </source>
</evidence>
<comment type="caution">
    <text evidence="4">The sequence shown here is derived from an EMBL/GenBank/DDBJ whole genome shotgun (WGS) entry which is preliminary data.</text>
</comment>
<feature type="domain" description="DUF7282" evidence="3">
    <location>
        <begin position="261"/>
        <end position="363"/>
    </location>
</feature>
<dbReference type="RefSeq" id="WP_054863162.1">
    <property type="nucleotide sequence ID" value="NZ_MWPH01000003.1"/>
</dbReference>
<accession>A0A202E6P0</accession>
<gene>
    <name evidence="4" type="ORF">B2G88_14290</name>
</gene>
<keyword evidence="2" id="KW-0812">Transmembrane</keyword>
<dbReference type="Gene3D" id="2.60.40.10">
    <property type="entry name" value="Immunoglobulins"/>
    <property type="match status" value="1"/>
</dbReference>
<organism evidence="4 5">
    <name type="scientific">Natronolimnobius baerhuensis</name>
    <dbReference type="NCBI Taxonomy" id="253108"/>
    <lineage>
        <taxon>Archaea</taxon>
        <taxon>Methanobacteriati</taxon>
        <taxon>Methanobacteriota</taxon>
        <taxon>Stenosarchaea group</taxon>
        <taxon>Halobacteria</taxon>
        <taxon>Halobacteriales</taxon>
        <taxon>Natrialbaceae</taxon>
        <taxon>Natronolimnobius</taxon>
    </lineage>
</organism>
<proteinExistence type="predicted"/>
<dbReference type="Pfam" id="PF23951">
    <property type="entry name" value="DUF7282"/>
    <property type="match status" value="2"/>
</dbReference>
<keyword evidence="2" id="KW-1133">Transmembrane helix</keyword>
<keyword evidence="5" id="KW-1185">Reference proteome</keyword>
<feature type="domain" description="DUF7282" evidence="3">
    <location>
        <begin position="45"/>
        <end position="153"/>
    </location>
</feature>
<protein>
    <recommendedName>
        <fullName evidence="3">DUF7282 domain-containing protein</fullName>
    </recommendedName>
</protein>
<dbReference type="AlphaFoldDB" id="A0A202E6P0"/>
<dbReference type="InterPro" id="IPR013783">
    <property type="entry name" value="Ig-like_fold"/>
</dbReference>
<feature type="compositionally biased region" description="Acidic residues" evidence="1">
    <location>
        <begin position="369"/>
        <end position="400"/>
    </location>
</feature>
<feature type="transmembrane region" description="Helical" evidence="2">
    <location>
        <begin position="12"/>
        <end position="31"/>
    </location>
</feature>
<evidence type="ECO:0000256" key="1">
    <source>
        <dbReference type="SAM" id="MobiDB-lite"/>
    </source>
</evidence>
<dbReference type="Proteomes" id="UP000196084">
    <property type="component" value="Unassembled WGS sequence"/>
</dbReference>
<dbReference type="OrthoDB" id="239724at2157"/>
<evidence type="ECO:0000259" key="3">
    <source>
        <dbReference type="Pfam" id="PF23951"/>
    </source>
</evidence>
<reference evidence="4 5" key="1">
    <citation type="submission" date="2017-02" db="EMBL/GenBank/DDBJ databases">
        <title>Natronthermophilus aegyptiacus gen. nov.,sp. nov., an aerobic, extremely halophilic alkalithermophilic archaeon isolated from the athalassohaline Wadi An Natrun, Egypt.</title>
        <authorList>
            <person name="Zhao B."/>
        </authorList>
    </citation>
    <scope>NUCLEOTIDE SEQUENCE [LARGE SCALE GENOMIC DNA]</scope>
    <source>
        <strain evidence="4 5">CGMCC 1.3597</strain>
    </source>
</reference>
<sequence length="400" mass="42958">MSSRSTLGTIKRVAAILIAIAIVLAAGILVGQAPAIFGVEEDPEASLAFEDQEGDGTNVTVDNVSLSEGGFIVLSDSQSETLVVSDYLEDGSHENVTIDIEEDEEPVLIGRLTATVHQDTTDDETYAYDETDGAEDHPYLENGFPVSETATVTTTDDDGVTDSFVVDSVDAPSTATTNETVDVVAEISNPTDFQTQQLVDFRVDGAVLEQQLIDLEPGEVREVTFEVNTQGSEPGEQTYGVYTEADGSLHTVELEFHATPTVTVTDATDDSVTVDAALPEDGFVAIEDNETLRGTSEALEFGEYENVTIDLDDMENVTIELEDDDIDSVEEDDELTAVLYSGDPDNYESESPIEYNGEPVDTTFTLEEAMSEDDESAAGDSDDNEGDNGDEVAEGEDDDQ</sequence>
<dbReference type="InterPro" id="IPR055706">
    <property type="entry name" value="Slg1/2_DUF7282"/>
</dbReference>
<feature type="region of interest" description="Disordered" evidence="1">
    <location>
        <begin position="341"/>
        <end position="400"/>
    </location>
</feature>
<keyword evidence="2" id="KW-0472">Membrane</keyword>
<dbReference type="EMBL" id="MWPH01000003">
    <property type="protein sequence ID" value="OVE83600.1"/>
    <property type="molecule type" value="Genomic_DNA"/>
</dbReference>
<evidence type="ECO:0000313" key="4">
    <source>
        <dbReference type="EMBL" id="OVE83600.1"/>
    </source>
</evidence>
<name>A0A202E6P0_9EURY</name>